<dbReference type="InterPro" id="IPR052528">
    <property type="entry name" value="Sugar_transport-like"/>
</dbReference>
<keyword evidence="1" id="KW-0812">Transmembrane</keyword>
<protein>
    <submittedName>
        <fullName evidence="2">MFS transporter</fullName>
    </submittedName>
</protein>
<dbReference type="PANTHER" id="PTHR23526:SF4">
    <property type="entry name" value="INTEGRAL MEMBRANE TRANSPORT PROTEIN"/>
    <property type="match status" value="1"/>
</dbReference>
<feature type="transmembrane region" description="Helical" evidence="1">
    <location>
        <begin position="304"/>
        <end position="321"/>
    </location>
</feature>
<name>A0A3D8MBR5_9ALTE</name>
<feature type="transmembrane region" description="Helical" evidence="1">
    <location>
        <begin position="76"/>
        <end position="96"/>
    </location>
</feature>
<sequence>MSAVKNTGKRRLLAALTLNKLADLLISAKTTLPALLTLAGAPAWMIGWLVPIRESGALLPQAVFGIALRTIRARHWVWRAGMAVQGLMALVMIAAVLFMSPWFAGMTVLLALALFSVARAGCSLTMKDIQAGLVPKGQRGRLIGIAASLSGALTLAIAVPLVVYQPQLADGWLIALVALAALGFACAVLVLWPVKTFVNIEQDGKRVPSLTQGWNFDPVVYRFVLVRGLFVHSALVAPYFMLESQHNAQSLLPVYLAGQALASLTSGFVWGRVADHSARLTLQLAGMLAIAACMGLVILTQASLFQSALLFFVLSVAHSGVRSGRKTFSLDVKDGQNRTELVAFSNTAIGGILLFFGVLYSVLGELLSFSLVYPMSAMLLAGVLLTGFLPDEKKH</sequence>
<proteinExistence type="predicted"/>
<dbReference type="RefSeq" id="WP_115592368.1">
    <property type="nucleotide sequence ID" value="NZ_QRHA01000003.1"/>
</dbReference>
<feature type="transmembrane region" description="Helical" evidence="1">
    <location>
        <begin position="219"/>
        <end position="242"/>
    </location>
</feature>
<dbReference type="AlphaFoldDB" id="A0A3D8MBR5"/>
<gene>
    <name evidence="2" type="ORF">DXV75_05405</name>
</gene>
<dbReference type="Gene3D" id="1.20.1250.20">
    <property type="entry name" value="MFS general substrate transporter like domains"/>
    <property type="match status" value="2"/>
</dbReference>
<dbReference type="SUPFAM" id="SSF103473">
    <property type="entry name" value="MFS general substrate transporter"/>
    <property type="match status" value="1"/>
</dbReference>
<feature type="transmembrane region" description="Helical" evidence="1">
    <location>
        <begin position="142"/>
        <end position="165"/>
    </location>
</feature>
<feature type="transmembrane region" description="Helical" evidence="1">
    <location>
        <begin position="171"/>
        <end position="198"/>
    </location>
</feature>
<feature type="transmembrane region" description="Helical" evidence="1">
    <location>
        <begin position="341"/>
        <end position="363"/>
    </location>
</feature>
<dbReference type="EMBL" id="QRHA01000003">
    <property type="protein sequence ID" value="RDV27466.1"/>
    <property type="molecule type" value="Genomic_DNA"/>
</dbReference>
<feature type="transmembrane region" description="Helical" evidence="1">
    <location>
        <begin position="369"/>
        <end position="389"/>
    </location>
</feature>
<feature type="transmembrane region" description="Helical" evidence="1">
    <location>
        <begin position="102"/>
        <end position="122"/>
    </location>
</feature>
<reference evidence="3" key="1">
    <citation type="submission" date="2018-08" db="EMBL/GenBank/DDBJ databases">
        <authorList>
            <person name="Zhang J."/>
            <person name="Du Z.-J."/>
        </authorList>
    </citation>
    <scope>NUCLEOTIDE SEQUENCE [LARGE SCALE GENOMIC DNA]</scope>
    <source>
        <strain evidence="3">KCTC 52655</strain>
    </source>
</reference>
<organism evidence="2 3">
    <name type="scientific">Alteromonas aestuariivivens</name>
    <dbReference type="NCBI Taxonomy" id="1938339"/>
    <lineage>
        <taxon>Bacteria</taxon>
        <taxon>Pseudomonadati</taxon>
        <taxon>Pseudomonadota</taxon>
        <taxon>Gammaproteobacteria</taxon>
        <taxon>Alteromonadales</taxon>
        <taxon>Alteromonadaceae</taxon>
        <taxon>Alteromonas/Salinimonas group</taxon>
        <taxon>Alteromonas</taxon>
    </lineage>
</organism>
<comment type="caution">
    <text evidence="2">The sequence shown here is derived from an EMBL/GenBank/DDBJ whole genome shotgun (WGS) entry which is preliminary data.</text>
</comment>
<accession>A0A3D8MBR5</accession>
<evidence type="ECO:0000313" key="2">
    <source>
        <dbReference type="EMBL" id="RDV27466.1"/>
    </source>
</evidence>
<dbReference type="PANTHER" id="PTHR23526">
    <property type="entry name" value="INTEGRAL MEMBRANE TRANSPORT PROTEIN-RELATED"/>
    <property type="match status" value="1"/>
</dbReference>
<keyword evidence="3" id="KW-1185">Reference proteome</keyword>
<evidence type="ECO:0000256" key="1">
    <source>
        <dbReference type="SAM" id="Phobius"/>
    </source>
</evidence>
<evidence type="ECO:0000313" key="3">
    <source>
        <dbReference type="Proteomes" id="UP000256561"/>
    </source>
</evidence>
<dbReference type="OrthoDB" id="1117124at2"/>
<dbReference type="CDD" id="cd06174">
    <property type="entry name" value="MFS"/>
    <property type="match status" value="1"/>
</dbReference>
<dbReference type="InterPro" id="IPR036259">
    <property type="entry name" value="MFS_trans_sf"/>
</dbReference>
<keyword evidence="1" id="KW-1133">Transmembrane helix</keyword>
<dbReference type="Proteomes" id="UP000256561">
    <property type="component" value="Unassembled WGS sequence"/>
</dbReference>
<feature type="transmembrane region" description="Helical" evidence="1">
    <location>
        <begin position="254"/>
        <end position="273"/>
    </location>
</feature>
<feature type="transmembrane region" description="Helical" evidence="1">
    <location>
        <begin position="280"/>
        <end position="298"/>
    </location>
</feature>
<keyword evidence="1" id="KW-0472">Membrane</keyword>